<feature type="transmembrane region" description="Helical" evidence="9">
    <location>
        <begin position="82"/>
        <end position="105"/>
    </location>
</feature>
<evidence type="ECO:0000256" key="2">
    <source>
        <dbReference type="ARBA" id="ARBA00008540"/>
    </source>
</evidence>
<dbReference type="PANTHER" id="PTHR30588:SF0">
    <property type="entry name" value="BRANCHED-CHAIN AMINO ACID PERMEASE BRNQ"/>
    <property type="match status" value="1"/>
</dbReference>
<feature type="transmembrane region" description="Helical" evidence="9">
    <location>
        <begin position="390"/>
        <end position="414"/>
    </location>
</feature>
<evidence type="ECO:0000256" key="7">
    <source>
        <dbReference type="ARBA" id="ARBA00022989"/>
    </source>
</evidence>
<evidence type="ECO:0000256" key="3">
    <source>
        <dbReference type="ARBA" id="ARBA00022448"/>
    </source>
</evidence>
<feature type="transmembrane region" description="Helical" evidence="9">
    <location>
        <begin position="355"/>
        <end position="378"/>
    </location>
</feature>
<keyword evidence="5 9" id="KW-0812">Transmembrane</keyword>
<dbReference type="STRING" id="419015.HMPREF3214_01350"/>
<protein>
    <submittedName>
        <fullName evidence="10">Branched-chain amino acid transport system II carrier protein</fullName>
    </submittedName>
</protein>
<keyword evidence="3" id="KW-0813">Transport</keyword>
<dbReference type="Proteomes" id="UP000016519">
    <property type="component" value="Unassembled WGS sequence"/>
</dbReference>
<dbReference type="GO" id="GO:0005304">
    <property type="term" value="F:L-valine transmembrane transporter activity"/>
    <property type="evidence" value="ECO:0007669"/>
    <property type="project" value="TreeGrafter"/>
</dbReference>
<evidence type="ECO:0000256" key="4">
    <source>
        <dbReference type="ARBA" id="ARBA00022475"/>
    </source>
</evidence>
<feature type="transmembrane region" description="Helical" evidence="9">
    <location>
        <begin position="434"/>
        <end position="453"/>
    </location>
</feature>
<evidence type="ECO:0000256" key="9">
    <source>
        <dbReference type="SAM" id="Phobius"/>
    </source>
</evidence>
<sequence>MEERSMKKKLTGKESIIVASMLFGLFFGAGNLIFPVSMGQKAGSHVWPAIIGFCITGVGLPLLGIVALSVSQRKSLFDMTSLVGKGFAYFFTLALYLTIGPFFAIPRTATVSFQVGVAPLLKPELRSIALFIFSVLFFVVVLFFSLKPSRILDWVGKILNPLFLVVLSVLVITALIHPMGNIGAVAAHEDYVHQAFFTGFLEGYNTMDALASVAFGVILVDVIRGLGVKESRDAAVASVKSGVMAGFFMVLIYGLLTIIGAQSGAVLGVSEDGGSALFAIAQHYFGTAGGVLLGTVITLACLKTAIGLITSISTTFTEIFPRLANYNLFAIIFTLISFVIANAGLNAIITLSVPVLMFLYPLTIMLMILCVLGSSFAFHKSVFVSAMTLTTISAAITFVSTLTKILVGSVPWLAPVHRAAATIDSALPLSGIGMSWIVPAVIGIIIGYIYYFARVAHTK</sequence>
<dbReference type="PANTHER" id="PTHR30588">
    <property type="entry name" value="BRANCHED-CHAIN AMINO ACID TRANSPORT SYSTEM 2 CARRIER PROTEIN"/>
    <property type="match status" value="1"/>
</dbReference>
<evidence type="ECO:0000256" key="6">
    <source>
        <dbReference type="ARBA" id="ARBA00022970"/>
    </source>
</evidence>
<dbReference type="InterPro" id="IPR004685">
    <property type="entry name" value="Brnchd-chn_aa_trnsp_Livcs"/>
</dbReference>
<evidence type="ECO:0000256" key="5">
    <source>
        <dbReference type="ARBA" id="ARBA00022692"/>
    </source>
</evidence>
<dbReference type="NCBIfam" id="TIGR00796">
    <property type="entry name" value="livcs"/>
    <property type="match status" value="1"/>
</dbReference>
<feature type="transmembrane region" description="Helical" evidence="9">
    <location>
        <begin position="158"/>
        <end position="176"/>
    </location>
</feature>
<dbReference type="HOGENOM" id="CLU_036807_0_1_11"/>
<feature type="transmembrane region" description="Helical" evidence="9">
    <location>
        <begin position="209"/>
        <end position="227"/>
    </location>
</feature>
<feature type="transmembrane region" description="Helical" evidence="9">
    <location>
        <begin position="46"/>
        <end position="70"/>
    </location>
</feature>
<keyword evidence="6" id="KW-0029">Amino-acid transport</keyword>
<feature type="transmembrane region" description="Helical" evidence="9">
    <location>
        <begin position="16"/>
        <end position="34"/>
    </location>
</feature>
<dbReference type="GO" id="GO:0015818">
    <property type="term" value="P:isoleucine transport"/>
    <property type="evidence" value="ECO:0007669"/>
    <property type="project" value="TreeGrafter"/>
</dbReference>
<gene>
    <name evidence="10" type="ORF">HMPREF9244_01367</name>
</gene>
<evidence type="ECO:0000313" key="11">
    <source>
        <dbReference type="Proteomes" id="UP000016519"/>
    </source>
</evidence>
<feature type="transmembrane region" description="Helical" evidence="9">
    <location>
        <begin position="281"/>
        <end position="302"/>
    </location>
</feature>
<keyword evidence="8 9" id="KW-0472">Membrane</keyword>
<keyword evidence="4" id="KW-1003">Cell membrane</keyword>
<dbReference type="AlphaFoldDB" id="U1SDQ6"/>
<feature type="transmembrane region" description="Helical" evidence="9">
    <location>
        <begin position="125"/>
        <end position="146"/>
    </location>
</feature>
<organism evidence="10 11">
    <name type="scientific">Alloscardovia omnicolens F0580</name>
    <dbReference type="NCBI Taxonomy" id="1321816"/>
    <lineage>
        <taxon>Bacteria</taxon>
        <taxon>Bacillati</taxon>
        <taxon>Actinomycetota</taxon>
        <taxon>Actinomycetes</taxon>
        <taxon>Bifidobacteriales</taxon>
        <taxon>Bifidobacteriaceae</taxon>
        <taxon>Alloscardovia</taxon>
    </lineage>
</organism>
<accession>U1SDQ6</accession>
<comment type="subcellular location">
    <subcellularLocation>
        <location evidence="1">Cell membrane</location>
        <topology evidence="1">Multi-pass membrane protein</topology>
    </subcellularLocation>
</comment>
<dbReference type="GO" id="GO:0015820">
    <property type="term" value="P:L-leucine transport"/>
    <property type="evidence" value="ECO:0007669"/>
    <property type="project" value="TreeGrafter"/>
</dbReference>
<evidence type="ECO:0000256" key="1">
    <source>
        <dbReference type="ARBA" id="ARBA00004651"/>
    </source>
</evidence>
<reference evidence="10 11" key="1">
    <citation type="submission" date="2013-08" db="EMBL/GenBank/DDBJ databases">
        <authorList>
            <person name="Weinstock G."/>
            <person name="Sodergren E."/>
            <person name="Wylie T."/>
            <person name="Fulton L."/>
            <person name="Fulton R."/>
            <person name="Fronick C."/>
            <person name="O'Laughlin M."/>
            <person name="Godfrey J."/>
            <person name="Miner T."/>
            <person name="Herter B."/>
            <person name="Appelbaum E."/>
            <person name="Cordes M."/>
            <person name="Lek S."/>
            <person name="Wollam A."/>
            <person name="Pepin K.H."/>
            <person name="Palsikar V.B."/>
            <person name="Mitreva M."/>
            <person name="Wilson R.K."/>
        </authorList>
    </citation>
    <scope>NUCLEOTIDE SEQUENCE [LARGE SCALE GENOMIC DNA]</scope>
    <source>
        <strain evidence="10 11">F0580</strain>
    </source>
</reference>
<comment type="similarity">
    <text evidence="2">Belongs to the branched chain amino acid transporter family.</text>
</comment>
<feature type="transmembrane region" description="Helical" evidence="9">
    <location>
        <begin position="239"/>
        <end position="261"/>
    </location>
</feature>
<dbReference type="PATRIC" id="fig|1321816.3.peg.1207"/>
<keyword evidence="7 9" id="KW-1133">Transmembrane helix</keyword>
<evidence type="ECO:0000256" key="8">
    <source>
        <dbReference type="ARBA" id="ARBA00023136"/>
    </source>
</evidence>
<evidence type="ECO:0000313" key="10">
    <source>
        <dbReference type="EMBL" id="ERH30078.1"/>
    </source>
</evidence>
<comment type="caution">
    <text evidence="10">The sequence shown here is derived from an EMBL/GenBank/DDBJ whole genome shotgun (WGS) entry which is preliminary data.</text>
</comment>
<name>U1SDQ6_9BIFI</name>
<dbReference type="GO" id="GO:0015190">
    <property type="term" value="F:L-leucine transmembrane transporter activity"/>
    <property type="evidence" value="ECO:0007669"/>
    <property type="project" value="TreeGrafter"/>
</dbReference>
<dbReference type="EMBL" id="AWSI01000037">
    <property type="protein sequence ID" value="ERH30078.1"/>
    <property type="molecule type" value="Genomic_DNA"/>
</dbReference>
<proteinExistence type="inferred from homology"/>
<feature type="transmembrane region" description="Helical" evidence="9">
    <location>
        <begin position="323"/>
        <end position="349"/>
    </location>
</feature>
<dbReference type="GO" id="GO:0015188">
    <property type="term" value="F:L-isoleucine transmembrane transporter activity"/>
    <property type="evidence" value="ECO:0007669"/>
    <property type="project" value="TreeGrafter"/>
</dbReference>
<keyword evidence="11" id="KW-1185">Reference proteome</keyword>
<dbReference type="Pfam" id="PF05525">
    <property type="entry name" value="Branch_AA_trans"/>
    <property type="match status" value="1"/>
</dbReference>
<dbReference type="GO" id="GO:0005886">
    <property type="term" value="C:plasma membrane"/>
    <property type="evidence" value="ECO:0007669"/>
    <property type="project" value="UniProtKB-SubCell"/>
</dbReference>
<dbReference type="Gene3D" id="1.10.4160.10">
    <property type="entry name" value="Hydantoin permease"/>
    <property type="match status" value="1"/>
</dbReference>